<dbReference type="InterPro" id="IPR007404">
    <property type="entry name" value="YdjM-like"/>
</dbReference>
<accession>A0A0D2VY44</accession>
<dbReference type="InParanoid" id="A0A0D2VY44"/>
<organism evidence="3 4">
    <name type="scientific">Capsaspora owczarzaki (strain ATCC 30864)</name>
    <dbReference type="NCBI Taxonomy" id="595528"/>
    <lineage>
        <taxon>Eukaryota</taxon>
        <taxon>Filasterea</taxon>
        <taxon>Capsaspora</taxon>
    </lineage>
</organism>
<evidence type="ECO:0008006" key="5">
    <source>
        <dbReference type="Google" id="ProtNLM"/>
    </source>
</evidence>
<dbReference type="EMBL" id="KE346371">
    <property type="protein sequence ID" value="KJE96592.1"/>
    <property type="molecule type" value="Genomic_DNA"/>
</dbReference>
<dbReference type="RefSeq" id="XP_004344514.1">
    <property type="nucleotide sequence ID" value="XM_004344464.2"/>
</dbReference>
<name>A0A0D2VY44_CAPO3</name>
<sequence length="269" mass="30055">MQAGVHLLAGLLMCLLFPRHKSIGAAAGDARLGCVLGAILPDADIPVTVLMVALSGNYEVADIYHRTVTHSIVFALLCFAIMTIFADLVRAHIQKDKLWFIARTHPVRRHVFEPQAFGTGLVLGLISHAVLDMMYLKGVAIWWPFSDARVGYPLFGYWTTQTELTVKLLEASDHYTDVLFFFIPVMVVANWHQIHTAQWNQIVGYCVAKCAVTTAFIILAFIPAVSFETFFTLLYIPGTFFFTISVIAPLLFRDAVRRFGDPTVPQRHA</sequence>
<feature type="signal peptide" evidence="2">
    <location>
        <begin position="1"/>
        <end position="22"/>
    </location>
</feature>
<keyword evidence="4" id="KW-1185">Reference proteome</keyword>
<proteinExistence type="predicted"/>
<keyword evidence="1" id="KW-0812">Transmembrane</keyword>
<gene>
    <name evidence="3" type="ORF">CAOG_006893</name>
</gene>
<feature type="chain" id="PRO_5002269611" description="Metal-dependent hydrolase" evidence="2">
    <location>
        <begin position="23"/>
        <end position="269"/>
    </location>
</feature>
<reference evidence="4" key="1">
    <citation type="submission" date="2011-02" db="EMBL/GenBank/DDBJ databases">
        <title>The Genome Sequence of Capsaspora owczarzaki ATCC 30864.</title>
        <authorList>
            <person name="Russ C."/>
            <person name="Cuomo C."/>
            <person name="Burger G."/>
            <person name="Gray M.W."/>
            <person name="Holland P.W.H."/>
            <person name="King N."/>
            <person name="Lang F.B.F."/>
            <person name="Roger A.J."/>
            <person name="Ruiz-Trillo I."/>
            <person name="Young S.K."/>
            <person name="Zeng Q."/>
            <person name="Gargeya S."/>
            <person name="Alvarado L."/>
            <person name="Berlin A."/>
            <person name="Chapman S.B."/>
            <person name="Chen Z."/>
            <person name="Freedman E."/>
            <person name="Gellesch M."/>
            <person name="Goldberg J."/>
            <person name="Griggs A."/>
            <person name="Gujja S."/>
            <person name="Heilman E."/>
            <person name="Heiman D."/>
            <person name="Howarth C."/>
            <person name="Mehta T."/>
            <person name="Neiman D."/>
            <person name="Pearson M."/>
            <person name="Roberts A."/>
            <person name="Saif S."/>
            <person name="Shea T."/>
            <person name="Shenoy N."/>
            <person name="Sisk P."/>
            <person name="Stolte C."/>
            <person name="Sykes S."/>
            <person name="White J."/>
            <person name="Yandava C."/>
            <person name="Haas B."/>
            <person name="Nusbaum C."/>
            <person name="Birren B."/>
        </authorList>
    </citation>
    <scope>NUCLEOTIDE SEQUENCE</scope>
    <source>
        <strain evidence="4">ATCC 30864</strain>
    </source>
</reference>
<feature type="transmembrane region" description="Helical" evidence="1">
    <location>
        <begin position="230"/>
        <end position="252"/>
    </location>
</feature>
<evidence type="ECO:0000313" key="4">
    <source>
        <dbReference type="Proteomes" id="UP000008743"/>
    </source>
</evidence>
<evidence type="ECO:0000313" key="3">
    <source>
        <dbReference type="EMBL" id="KJE96592.1"/>
    </source>
</evidence>
<evidence type="ECO:0000256" key="2">
    <source>
        <dbReference type="SAM" id="SignalP"/>
    </source>
</evidence>
<keyword evidence="1" id="KW-0472">Membrane</keyword>
<dbReference type="Proteomes" id="UP000008743">
    <property type="component" value="Unassembled WGS sequence"/>
</dbReference>
<evidence type="ECO:0000256" key="1">
    <source>
        <dbReference type="SAM" id="Phobius"/>
    </source>
</evidence>
<feature type="transmembrane region" description="Helical" evidence="1">
    <location>
        <begin position="114"/>
        <end position="136"/>
    </location>
</feature>
<feature type="transmembrane region" description="Helical" evidence="1">
    <location>
        <begin position="174"/>
        <end position="191"/>
    </location>
</feature>
<protein>
    <recommendedName>
        <fullName evidence="5">Metal-dependent hydrolase</fullName>
    </recommendedName>
</protein>
<dbReference type="AlphaFoldDB" id="A0A0D2VY44"/>
<dbReference type="Pfam" id="PF04307">
    <property type="entry name" value="YdjM"/>
    <property type="match status" value="1"/>
</dbReference>
<keyword evidence="1" id="KW-1133">Transmembrane helix</keyword>
<keyword evidence="2" id="KW-0732">Signal</keyword>
<feature type="transmembrane region" description="Helical" evidence="1">
    <location>
        <begin position="203"/>
        <end position="224"/>
    </location>
</feature>
<feature type="transmembrane region" description="Helical" evidence="1">
    <location>
        <begin position="72"/>
        <end position="93"/>
    </location>
</feature>